<name>A0A1X7FL36_TRICW</name>
<sequence length="67" mass="6998">MNKRNVQSFLMVSAAFFAMNLPVRAAEAATADRMAAAVSHAARIASAGVGNEPDTAATKGDEFSVKR</sequence>
<dbReference type="GeneID" id="95549778"/>
<feature type="signal peptide" evidence="1">
    <location>
        <begin position="1"/>
        <end position="25"/>
    </location>
</feature>
<accession>A0A1X7FL36</accession>
<keyword evidence="3" id="KW-1185">Reference proteome</keyword>
<protein>
    <submittedName>
        <fullName evidence="2">Uncharacterized protein</fullName>
    </submittedName>
</protein>
<evidence type="ECO:0000313" key="3">
    <source>
        <dbReference type="Proteomes" id="UP000192911"/>
    </source>
</evidence>
<evidence type="ECO:0000256" key="1">
    <source>
        <dbReference type="SAM" id="SignalP"/>
    </source>
</evidence>
<reference evidence="3" key="1">
    <citation type="submission" date="2017-04" db="EMBL/GenBank/DDBJ databases">
        <authorList>
            <person name="Varghese N."/>
            <person name="Submissions S."/>
        </authorList>
    </citation>
    <scope>NUCLEOTIDE SEQUENCE [LARGE SCALE GENOMIC DNA]</scope>
    <source>
        <strain evidence="3">Ballard 720</strain>
    </source>
</reference>
<dbReference type="AlphaFoldDB" id="A0A1X7FL36"/>
<feature type="chain" id="PRO_5010863500" evidence="1">
    <location>
        <begin position="26"/>
        <end position="67"/>
    </location>
</feature>
<dbReference type="Proteomes" id="UP000192911">
    <property type="component" value="Unassembled WGS sequence"/>
</dbReference>
<proteinExistence type="predicted"/>
<organism evidence="2 3">
    <name type="scientific">Trinickia caryophylli</name>
    <name type="common">Paraburkholderia caryophylli</name>
    <dbReference type="NCBI Taxonomy" id="28094"/>
    <lineage>
        <taxon>Bacteria</taxon>
        <taxon>Pseudomonadati</taxon>
        <taxon>Pseudomonadota</taxon>
        <taxon>Betaproteobacteria</taxon>
        <taxon>Burkholderiales</taxon>
        <taxon>Burkholderiaceae</taxon>
        <taxon>Trinickia</taxon>
    </lineage>
</organism>
<dbReference type="RefSeq" id="WP_085228710.1">
    <property type="nucleotide sequence ID" value="NZ_BSQD01000009.1"/>
</dbReference>
<gene>
    <name evidence="2" type="ORF">SAMN06295900_109171</name>
</gene>
<evidence type="ECO:0000313" key="2">
    <source>
        <dbReference type="EMBL" id="SMF54033.1"/>
    </source>
</evidence>
<keyword evidence="1" id="KW-0732">Signal</keyword>
<dbReference type="EMBL" id="FXAH01000009">
    <property type="protein sequence ID" value="SMF54033.1"/>
    <property type="molecule type" value="Genomic_DNA"/>
</dbReference>